<keyword evidence="1" id="KW-0732">Signal</keyword>
<dbReference type="EMBL" id="JAUEPU010000022">
    <property type="protein sequence ID" value="KAK0494168.1"/>
    <property type="molecule type" value="Genomic_DNA"/>
</dbReference>
<reference evidence="2" key="1">
    <citation type="submission" date="2023-06" db="EMBL/GenBank/DDBJ databases">
        <authorList>
            <consortium name="Lawrence Berkeley National Laboratory"/>
            <person name="Ahrendt S."/>
            <person name="Sahu N."/>
            <person name="Indic B."/>
            <person name="Wong-Bajracharya J."/>
            <person name="Merenyi Z."/>
            <person name="Ke H.-M."/>
            <person name="Monk M."/>
            <person name="Kocsube S."/>
            <person name="Drula E."/>
            <person name="Lipzen A."/>
            <person name="Balint B."/>
            <person name="Henrissat B."/>
            <person name="Andreopoulos B."/>
            <person name="Martin F.M."/>
            <person name="Harder C.B."/>
            <person name="Rigling D."/>
            <person name="Ford K.L."/>
            <person name="Foster G.D."/>
            <person name="Pangilinan J."/>
            <person name="Papanicolaou A."/>
            <person name="Barry K."/>
            <person name="LaButti K."/>
            <person name="Viragh M."/>
            <person name="Koriabine M."/>
            <person name="Yan M."/>
            <person name="Riley R."/>
            <person name="Champramary S."/>
            <person name="Plett K.L."/>
            <person name="Tsai I.J."/>
            <person name="Slot J."/>
            <person name="Sipos G."/>
            <person name="Plett J."/>
            <person name="Nagy L.G."/>
            <person name="Grigoriev I.V."/>
        </authorList>
    </citation>
    <scope>NUCLEOTIDE SEQUENCE</scope>
    <source>
        <strain evidence="2">HWK02</strain>
    </source>
</reference>
<organism evidence="2 3">
    <name type="scientific">Armillaria luteobubalina</name>
    <dbReference type="NCBI Taxonomy" id="153913"/>
    <lineage>
        <taxon>Eukaryota</taxon>
        <taxon>Fungi</taxon>
        <taxon>Dikarya</taxon>
        <taxon>Basidiomycota</taxon>
        <taxon>Agaricomycotina</taxon>
        <taxon>Agaricomycetes</taxon>
        <taxon>Agaricomycetidae</taxon>
        <taxon>Agaricales</taxon>
        <taxon>Marasmiineae</taxon>
        <taxon>Physalacriaceae</taxon>
        <taxon>Armillaria</taxon>
    </lineage>
</organism>
<protein>
    <recommendedName>
        <fullName evidence="4">Secreted protein</fullName>
    </recommendedName>
</protein>
<feature type="chain" id="PRO_5041284460" description="Secreted protein" evidence="1">
    <location>
        <begin position="28"/>
        <end position="75"/>
    </location>
</feature>
<evidence type="ECO:0000256" key="1">
    <source>
        <dbReference type="SAM" id="SignalP"/>
    </source>
</evidence>
<evidence type="ECO:0000313" key="3">
    <source>
        <dbReference type="Proteomes" id="UP001175228"/>
    </source>
</evidence>
<gene>
    <name evidence="2" type="ORF">EDD18DRAFT_1177894</name>
</gene>
<keyword evidence="3" id="KW-1185">Reference proteome</keyword>
<feature type="signal peptide" evidence="1">
    <location>
        <begin position="1"/>
        <end position="27"/>
    </location>
</feature>
<evidence type="ECO:0000313" key="2">
    <source>
        <dbReference type="EMBL" id="KAK0494168.1"/>
    </source>
</evidence>
<name>A0AA39Q3J2_9AGAR</name>
<comment type="caution">
    <text evidence="2">The sequence shown here is derived from an EMBL/GenBank/DDBJ whole genome shotgun (WGS) entry which is preliminary data.</text>
</comment>
<evidence type="ECO:0008006" key="4">
    <source>
        <dbReference type="Google" id="ProtNLM"/>
    </source>
</evidence>
<dbReference type="AlphaFoldDB" id="A0AA39Q3J2"/>
<sequence length="75" mass="8638">MSMWYASTHFLSSTLVLIASFTANVHPGSLFTRFFVPSGTGSVSMSRQGYVSRTKQERWTWQVKGHKRGRRLRGW</sequence>
<dbReference type="Proteomes" id="UP001175228">
    <property type="component" value="Unassembled WGS sequence"/>
</dbReference>
<accession>A0AA39Q3J2</accession>
<proteinExistence type="predicted"/>